<dbReference type="Gene3D" id="3.40.710.10">
    <property type="entry name" value="DD-peptidase/beta-lactamase superfamily"/>
    <property type="match status" value="1"/>
</dbReference>
<reference evidence="1" key="2">
    <citation type="submission" date="2022-06" db="UniProtKB">
        <authorList>
            <consortium name="EnsemblMetazoa"/>
        </authorList>
    </citation>
    <scope>IDENTIFICATION</scope>
    <source>
        <strain evidence="1">PS312</strain>
    </source>
</reference>
<reference evidence="2" key="1">
    <citation type="journal article" date="2008" name="Nat. Genet.">
        <title>The Pristionchus pacificus genome provides a unique perspective on nematode lifestyle and parasitism.</title>
        <authorList>
            <person name="Dieterich C."/>
            <person name="Clifton S.W."/>
            <person name="Schuster L.N."/>
            <person name="Chinwalla A."/>
            <person name="Delehaunty K."/>
            <person name="Dinkelacker I."/>
            <person name="Fulton L."/>
            <person name="Fulton R."/>
            <person name="Godfrey J."/>
            <person name="Minx P."/>
            <person name="Mitreva M."/>
            <person name="Roeseler W."/>
            <person name="Tian H."/>
            <person name="Witte H."/>
            <person name="Yang S.P."/>
            <person name="Wilson R.K."/>
            <person name="Sommer R.J."/>
        </authorList>
    </citation>
    <scope>NUCLEOTIDE SEQUENCE [LARGE SCALE GENOMIC DNA]</scope>
    <source>
        <strain evidence="2">PS312</strain>
    </source>
</reference>
<dbReference type="InterPro" id="IPR012338">
    <property type="entry name" value="Beta-lactam/transpept-like"/>
</dbReference>
<gene>
    <name evidence="1" type="primary">WBGene00096673</name>
</gene>
<dbReference type="InterPro" id="IPR052907">
    <property type="entry name" value="Beta-lactamase/esterase"/>
</dbReference>
<dbReference type="AlphaFoldDB" id="A0A2A6C7I7"/>
<dbReference type="Pfam" id="PF00144">
    <property type="entry name" value="Beta-lactamase"/>
    <property type="match status" value="1"/>
</dbReference>
<dbReference type="OrthoDB" id="5946976at2759"/>
<dbReference type="Proteomes" id="UP000005239">
    <property type="component" value="Unassembled WGS sequence"/>
</dbReference>
<organism evidence="1 2">
    <name type="scientific">Pristionchus pacificus</name>
    <name type="common">Parasitic nematode worm</name>
    <dbReference type="NCBI Taxonomy" id="54126"/>
    <lineage>
        <taxon>Eukaryota</taxon>
        <taxon>Metazoa</taxon>
        <taxon>Ecdysozoa</taxon>
        <taxon>Nematoda</taxon>
        <taxon>Chromadorea</taxon>
        <taxon>Rhabditida</taxon>
        <taxon>Rhabditina</taxon>
        <taxon>Diplogasteromorpha</taxon>
        <taxon>Diplogasteroidea</taxon>
        <taxon>Neodiplogasteridae</taxon>
        <taxon>Pristionchus</taxon>
    </lineage>
</organism>
<proteinExistence type="predicted"/>
<dbReference type="PANTHER" id="PTHR43319">
    <property type="entry name" value="BETA-LACTAMASE-RELATED"/>
    <property type="match status" value="1"/>
</dbReference>
<dbReference type="InterPro" id="IPR001466">
    <property type="entry name" value="Beta-lactam-related"/>
</dbReference>
<dbReference type="SUPFAM" id="SSF56601">
    <property type="entry name" value="beta-lactamase/transpeptidase-like"/>
    <property type="match status" value="1"/>
</dbReference>
<evidence type="ECO:0000313" key="1">
    <source>
        <dbReference type="EnsemblMetazoa" id="PPA07119.1"/>
    </source>
</evidence>
<name>A0A2A6C7I7_PRIPA</name>
<accession>A0A8R1Y7K4</accession>
<accession>A0A2A6C7I7</accession>
<evidence type="ECO:0000313" key="2">
    <source>
        <dbReference type="Proteomes" id="UP000005239"/>
    </source>
</evidence>
<protein>
    <submittedName>
        <fullName evidence="1">Lact-1</fullName>
    </submittedName>
</protein>
<dbReference type="PANTHER" id="PTHR43319:SF1">
    <property type="entry name" value="BETA-LACTAMASE-RELATED DOMAIN-CONTAINING PROTEIN"/>
    <property type="match status" value="1"/>
</dbReference>
<sequence>MISRGRICLAVLIVSFLLTALVLAALITIMMTSSDLDPSNDESSDVPTTMGGVVHDKRFEKVVEVFRSNLDAGLERAGAAFAVYYKGKPAVHVWGGYKEVKEQRVPERAEQPVKVLAGTPWDQHTMTVMFSTTKCLSALALAHVLQSSPSLSYSSLVTDVWPAYGQHGKERTTIGDVVLHSAGLPYGSRPLTPDDVQRPEVLAKYFEESTPIWEPGSASGYHALTIGLLVDQIVRRIDAKGRGVWAVLDDDLLRPHRIVDVSMGLRKEADNARVATLSGPDRYDIEREKLRNPESLRLYNLGNNSYNERLNEVFSWITPTADDYNRLSNRLLSMPSNLGIANAEELAHALSIVASGNFLHDKTLALLSKPVLEDEMDIINGYEESKGYGFQYTKSPKGSWIFGHSGLGGQNVRIDVEEGLAIAYLCNGMKVFGQPFWATNRETFFH</sequence>
<dbReference type="EnsemblMetazoa" id="PPA07119.1">
    <property type="protein sequence ID" value="PPA07119.1"/>
    <property type="gene ID" value="WBGene00096673"/>
</dbReference>
<keyword evidence="2" id="KW-1185">Reference proteome</keyword>